<protein>
    <submittedName>
        <fullName evidence="1">Uncharacterized protein</fullName>
    </submittedName>
</protein>
<proteinExistence type="predicted"/>
<sequence>MYPSPIQKAAKAMVGQPISVAFKAFGRPLVNQPPQSQSPESANYTGNYFWDSSRVHVSPNLTFVQTGSQYVGSHVAGVNPAGNGVAEIPIYQDDYQATGYYGHETVLDSVCMITVKTNHADIITKVEVGGCRK</sequence>
<dbReference type="Proteomes" id="UP000069001">
    <property type="component" value="Unassembled WGS sequence"/>
</dbReference>
<evidence type="ECO:0000313" key="1">
    <source>
        <dbReference type="EMBL" id="KVK71948.1"/>
    </source>
</evidence>
<reference evidence="1 2" key="1">
    <citation type="submission" date="2015-11" db="EMBL/GenBank/DDBJ databases">
        <title>Expanding the genomic diversity of Burkholderia species for the development of highly accurate diagnostics.</title>
        <authorList>
            <person name="Sahl J."/>
            <person name="Keim P."/>
            <person name="Wagner D."/>
        </authorList>
    </citation>
    <scope>NUCLEOTIDE SEQUENCE [LARGE SCALE GENOMIC DNA]</scope>
    <source>
        <strain evidence="1 2">MSMB1302</strain>
    </source>
</reference>
<evidence type="ECO:0000313" key="2">
    <source>
        <dbReference type="Proteomes" id="UP000069001"/>
    </source>
</evidence>
<accession>A0A103UGH4</accession>
<dbReference type="EMBL" id="LOYH01000109">
    <property type="protein sequence ID" value="KVK71948.1"/>
    <property type="molecule type" value="Genomic_DNA"/>
</dbReference>
<organism evidence="1 2">
    <name type="scientific">Burkholderia cepacia</name>
    <name type="common">Pseudomonas cepacia</name>
    <dbReference type="NCBI Taxonomy" id="292"/>
    <lineage>
        <taxon>Bacteria</taxon>
        <taxon>Pseudomonadati</taxon>
        <taxon>Pseudomonadota</taxon>
        <taxon>Betaproteobacteria</taxon>
        <taxon>Burkholderiales</taxon>
        <taxon>Burkholderiaceae</taxon>
        <taxon>Burkholderia</taxon>
        <taxon>Burkholderia cepacia complex</taxon>
    </lineage>
</organism>
<comment type="caution">
    <text evidence="1">The sequence shown here is derived from an EMBL/GenBank/DDBJ whole genome shotgun (WGS) entry which is preliminary data.</text>
</comment>
<dbReference type="AlphaFoldDB" id="A0A103UGH4"/>
<name>A0A103UGH4_BURCE</name>
<gene>
    <name evidence="1" type="ORF">WS90_35925</name>
</gene>